<dbReference type="Proteomes" id="UP001055784">
    <property type="component" value="Chromosome"/>
</dbReference>
<dbReference type="GO" id="GO:0016787">
    <property type="term" value="F:hydrolase activity"/>
    <property type="evidence" value="ECO:0007669"/>
    <property type="project" value="UniProtKB-KW"/>
</dbReference>
<reference evidence="3" key="1">
    <citation type="submission" date="2022-11" db="EMBL/GenBank/DDBJ databases">
        <authorList>
            <person name="Vasilchenko N.G."/>
            <person name="Prazdnova E.V."/>
            <person name="Gorovtsov A.V."/>
            <person name="Chistyakov V.A."/>
            <person name="Pak M.L."/>
        </authorList>
    </citation>
    <scope>NUCLEOTIDE SEQUENCE</scope>
    <source>
        <strain evidence="3">R 4.5</strain>
    </source>
</reference>
<accession>A0AAE9IAY7</accession>
<dbReference type="PANTHER" id="PTHR22946:SF0">
    <property type="entry name" value="DIENELACTONE HYDROLASE DOMAIN-CONTAINING PROTEIN"/>
    <property type="match status" value="1"/>
</dbReference>
<sequence>MERQIGIRFEHEELAATIHYPNRTNEGDRQRRVPLVVICHGFVGNRIGVDRLFVKTARELAEGGYFVLRFDFAGCGESTGEYGKQGLESMINQTRTVLDYAVNCADIDPTKVTLIGHSLGAQLPFSQPYGTREYKIWFFGPQWAIRSMTSSKLRSEACTMSLLKPVMPTIWAISLRLLILSR</sequence>
<comment type="similarity">
    <text evidence="1">Belongs to the AB hydrolase superfamily. FUS2 hydrolase family.</text>
</comment>
<dbReference type="Gene3D" id="3.40.50.1820">
    <property type="entry name" value="alpha/beta hydrolase"/>
    <property type="match status" value="1"/>
</dbReference>
<dbReference type="InterPro" id="IPR050261">
    <property type="entry name" value="FrsA_esterase"/>
</dbReference>
<dbReference type="Pfam" id="PF00561">
    <property type="entry name" value="Abhydrolase_1"/>
    <property type="match status" value="1"/>
</dbReference>
<name>A0AAE9IAY7_PAEPO</name>
<dbReference type="InterPro" id="IPR000073">
    <property type="entry name" value="AB_hydrolase_1"/>
</dbReference>
<gene>
    <name evidence="3" type="ORF">MF626_003031</name>
</gene>
<organism evidence="3 4">
    <name type="scientific">Paenibacillus polymyxa</name>
    <name type="common">Bacillus polymyxa</name>
    <dbReference type="NCBI Taxonomy" id="1406"/>
    <lineage>
        <taxon>Bacteria</taxon>
        <taxon>Bacillati</taxon>
        <taxon>Bacillota</taxon>
        <taxon>Bacilli</taxon>
        <taxon>Bacillales</taxon>
        <taxon>Paenibacillaceae</taxon>
        <taxon>Paenibacillus</taxon>
    </lineage>
</organism>
<evidence type="ECO:0000313" key="3">
    <source>
        <dbReference type="EMBL" id="URJ48755.2"/>
    </source>
</evidence>
<dbReference type="PANTHER" id="PTHR22946">
    <property type="entry name" value="DIENELACTONE HYDROLASE DOMAIN-CONTAINING PROTEIN-RELATED"/>
    <property type="match status" value="1"/>
</dbReference>
<dbReference type="AlphaFoldDB" id="A0AAE9IAY7"/>
<protein>
    <submittedName>
        <fullName evidence="3">Alpha/beta fold hydrolase</fullName>
    </submittedName>
</protein>
<keyword evidence="3" id="KW-0378">Hydrolase</keyword>
<dbReference type="InterPro" id="IPR029058">
    <property type="entry name" value="AB_hydrolase_fold"/>
</dbReference>
<feature type="domain" description="AB hydrolase-1" evidence="2">
    <location>
        <begin position="34"/>
        <end position="122"/>
    </location>
</feature>
<evidence type="ECO:0000256" key="1">
    <source>
        <dbReference type="ARBA" id="ARBA00038115"/>
    </source>
</evidence>
<dbReference type="EMBL" id="CP097770">
    <property type="protein sequence ID" value="URJ48755.2"/>
    <property type="molecule type" value="Genomic_DNA"/>
</dbReference>
<proteinExistence type="inferred from homology"/>
<evidence type="ECO:0000259" key="2">
    <source>
        <dbReference type="Pfam" id="PF00561"/>
    </source>
</evidence>
<dbReference type="SUPFAM" id="SSF53474">
    <property type="entry name" value="alpha/beta-Hydrolases"/>
    <property type="match status" value="1"/>
</dbReference>
<evidence type="ECO:0000313" key="4">
    <source>
        <dbReference type="Proteomes" id="UP001055784"/>
    </source>
</evidence>